<dbReference type="GO" id="GO:0004315">
    <property type="term" value="F:3-oxoacyl-[acyl-carrier-protein] synthase activity"/>
    <property type="evidence" value="ECO:0007669"/>
    <property type="project" value="InterPro"/>
</dbReference>
<feature type="domain" description="Beta-ketoacyl-[acyl-carrier-protein] synthase III N-terminal" evidence="4">
    <location>
        <begin position="4"/>
        <end position="80"/>
    </location>
</feature>
<dbReference type="RefSeq" id="WP_343066404.1">
    <property type="nucleotide sequence ID" value="NZ_JACIFO010000001.1"/>
</dbReference>
<dbReference type="Pfam" id="PF08545">
    <property type="entry name" value="ACP_syn_III"/>
    <property type="match status" value="1"/>
</dbReference>
<reference evidence="5 6" key="1">
    <citation type="submission" date="2020-08" db="EMBL/GenBank/DDBJ databases">
        <title>Genomic Encyclopedia of Type Strains, Phase IV (KMG-IV): sequencing the most valuable type-strain genomes for metagenomic binning, comparative biology and taxonomic classification.</title>
        <authorList>
            <person name="Goeker M."/>
        </authorList>
    </citation>
    <scope>NUCLEOTIDE SEQUENCE [LARGE SCALE GENOMIC DNA]</scope>
    <source>
        <strain evidence="5 6">DSM 29568</strain>
    </source>
</reference>
<name>A0A840ELA2_9FLAO</name>
<organism evidence="5 6">
    <name type="scientific">Mesonia hippocampi</name>
    <dbReference type="NCBI Taxonomy" id="1628250"/>
    <lineage>
        <taxon>Bacteria</taxon>
        <taxon>Pseudomonadati</taxon>
        <taxon>Bacteroidota</taxon>
        <taxon>Flavobacteriia</taxon>
        <taxon>Flavobacteriales</taxon>
        <taxon>Flavobacteriaceae</taxon>
        <taxon>Mesonia</taxon>
    </lineage>
</organism>
<evidence type="ECO:0000259" key="4">
    <source>
        <dbReference type="Pfam" id="PF08545"/>
    </source>
</evidence>
<dbReference type="InterPro" id="IPR013751">
    <property type="entry name" value="ACP_syn_III_N"/>
</dbReference>
<dbReference type="InterPro" id="IPR013747">
    <property type="entry name" value="ACP_syn_III_C"/>
</dbReference>
<sequence length="216" mass="23962">MLRLNANCIGALIALDQAAQYLSNSKTAQKALVVCAEKMSSILDPENPVTAFCFSDSAFAFIVEKDNSTAGLVDVHYHTDSSFSDSVLFPPQGYSCFTEGNLTTWDTAFDGSGSVEYATHKIEDFLSRNNLTIQDISIFLFSQLSLKNIEVIKEKFQLPDHKVPFYSKEIGYSGSSSPLLALHRYQQMVAPLKKGQYALIWTLGAGYQAGLMLWRF</sequence>
<evidence type="ECO:0000313" key="6">
    <source>
        <dbReference type="Proteomes" id="UP000553034"/>
    </source>
</evidence>
<evidence type="ECO:0000256" key="1">
    <source>
        <dbReference type="ARBA" id="ARBA00022679"/>
    </source>
</evidence>
<accession>A0A840ELA2</accession>
<keyword evidence="6" id="KW-1185">Reference proteome</keyword>
<dbReference type="GO" id="GO:0044550">
    <property type="term" value="P:secondary metabolite biosynthetic process"/>
    <property type="evidence" value="ECO:0007669"/>
    <property type="project" value="TreeGrafter"/>
</dbReference>
<comment type="caution">
    <text evidence="5">The sequence shown here is derived from an EMBL/GenBank/DDBJ whole genome shotgun (WGS) entry which is preliminary data.</text>
</comment>
<dbReference type="GO" id="GO:0006633">
    <property type="term" value="P:fatty acid biosynthetic process"/>
    <property type="evidence" value="ECO:0007669"/>
    <property type="project" value="InterPro"/>
</dbReference>
<dbReference type="Proteomes" id="UP000553034">
    <property type="component" value="Unassembled WGS sequence"/>
</dbReference>
<keyword evidence="1" id="KW-0808">Transferase</keyword>
<dbReference type="EMBL" id="JACIFO010000001">
    <property type="protein sequence ID" value="MBB4117905.1"/>
    <property type="molecule type" value="Genomic_DNA"/>
</dbReference>
<keyword evidence="2" id="KW-0012">Acyltransferase</keyword>
<proteinExistence type="predicted"/>
<feature type="domain" description="Beta-ketoacyl-[acyl-carrier-protein] synthase III C-terminal" evidence="3">
    <location>
        <begin position="126"/>
        <end position="215"/>
    </location>
</feature>
<evidence type="ECO:0000313" key="5">
    <source>
        <dbReference type="EMBL" id="MBB4117905.1"/>
    </source>
</evidence>
<protein>
    <submittedName>
        <fullName evidence="5">3-oxoacyl-[acyl-carrier-protein] synthase III</fullName>
    </submittedName>
</protein>
<dbReference type="AlphaFoldDB" id="A0A840ELA2"/>
<dbReference type="Gene3D" id="3.40.47.10">
    <property type="match status" value="1"/>
</dbReference>
<dbReference type="SUPFAM" id="SSF53901">
    <property type="entry name" value="Thiolase-like"/>
    <property type="match status" value="1"/>
</dbReference>
<dbReference type="Pfam" id="PF08541">
    <property type="entry name" value="ACP_syn_III_C"/>
    <property type="match status" value="1"/>
</dbReference>
<dbReference type="PANTHER" id="PTHR34069:SF2">
    <property type="entry name" value="BETA-KETOACYL-[ACYL-CARRIER-PROTEIN] SYNTHASE III"/>
    <property type="match status" value="1"/>
</dbReference>
<gene>
    <name evidence="5" type="ORF">GGR32_000177</name>
</gene>
<evidence type="ECO:0000256" key="2">
    <source>
        <dbReference type="ARBA" id="ARBA00023315"/>
    </source>
</evidence>
<dbReference type="InterPro" id="IPR016039">
    <property type="entry name" value="Thiolase-like"/>
</dbReference>
<dbReference type="PANTHER" id="PTHR34069">
    <property type="entry name" value="3-OXOACYL-[ACYL-CARRIER-PROTEIN] SYNTHASE 3"/>
    <property type="match status" value="1"/>
</dbReference>
<evidence type="ECO:0000259" key="3">
    <source>
        <dbReference type="Pfam" id="PF08541"/>
    </source>
</evidence>